<dbReference type="NCBIfam" id="NF004626">
    <property type="entry name" value="PRK05967.1"/>
    <property type="match status" value="1"/>
</dbReference>
<dbReference type="InterPro" id="IPR015421">
    <property type="entry name" value="PyrdxlP-dep_Trfase_major"/>
</dbReference>
<reference evidence="8 9" key="1">
    <citation type="submission" date="2018-05" db="EMBL/GenBank/DDBJ databases">
        <title>The draft genome of strain NS-104.</title>
        <authorList>
            <person name="Hang P."/>
            <person name="Jiang J."/>
        </authorList>
    </citation>
    <scope>NUCLEOTIDE SEQUENCE [LARGE SCALE GENOMIC DNA]</scope>
    <source>
        <strain evidence="8 9">NS-104</strain>
    </source>
</reference>
<dbReference type="FunFam" id="3.40.640.10:FF:000046">
    <property type="entry name" value="Cystathionine gamma-lyase"/>
    <property type="match status" value="1"/>
</dbReference>
<evidence type="ECO:0000256" key="1">
    <source>
        <dbReference type="ARBA" id="ARBA00001933"/>
    </source>
</evidence>
<comment type="cofactor">
    <cofactor evidence="1 7">
        <name>pyridoxal 5'-phosphate</name>
        <dbReference type="ChEBI" id="CHEBI:597326"/>
    </cofactor>
</comment>
<dbReference type="GO" id="GO:0019346">
    <property type="term" value="P:transsulfuration"/>
    <property type="evidence" value="ECO:0007669"/>
    <property type="project" value="InterPro"/>
</dbReference>
<evidence type="ECO:0000256" key="2">
    <source>
        <dbReference type="ARBA" id="ARBA00009077"/>
    </source>
</evidence>
<dbReference type="Proteomes" id="UP000245252">
    <property type="component" value="Unassembled WGS sequence"/>
</dbReference>
<keyword evidence="9" id="KW-1185">Reference proteome</keyword>
<evidence type="ECO:0000256" key="3">
    <source>
        <dbReference type="ARBA" id="ARBA00022898"/>
    </source>
</evidence>
<dbReference type="OrthoDB" id="9790858at2"/>
<dbReference type="Pfam" id="PF01053">
    <property type="entry name" value="Cys_Met_Meta_PP"/>
    <property type="match status" value="1"/>
</dbReference>
<evidence type="ECO:0000256" key="4">
    <source>
        <dbReference type="ARBA" id="ARBA00023239"/>
    </source>
</evidence>
<dbReference type="GO" id="GO:0047804">
    <property type="term" value="F:cysteine-S-conjugate beta-lyase activity"/>
    <property type="evidence" value="ECO:0007669"/>
    <property type="project" value="InterPro"/>
</dbReference>
<feature type="modified residue" description="N6-(pyridoxal phosphate)lysine" evidence="6">
    <location>
        <position position="210"/>
    </location>
</feature>
<dbReference type="PIRSF" id="PIRSF001434">
    <property type="entry name" value="CGS"/>
    <property type="match status" value="1"/>
</dbReference>
<name>A0A2U2DPZ7_9HYPH</name>
<comment type="similarity">
    <text evidence="2 7">Belongs to the trans-sulfuration enzymes family.</text>
</comment>
<dbReference type="InterPro" id="IPR015424">
    <property type="entry name" value="PyrdxlP-dep_Trfase"/>
</dbReference>
<dbReference type="SUPFAM" id="SSF53383">
    <property type="entry name" value="PLP-dependent transferases"/>
    <property type="match status" value="1"/>
</dbReference>
<dbReference type="InterPro" id="IPR015422">
    <property type="entry name" value="PyrdxlP-dep_Trfase_small"/>
</dbReference>
<dbReference type="PANTHER" id="PTHR43500">
    <property type="entry name" value="CYSTATHIONINE BETA-LYASE-RELATED"/>
    <property type="match status" value="1"/>
</dbReference>
<dbReference type="InterPro" id="IPR000277">
    <property type="entry name" value="Cys/Met-Metab_PyrdxlP-dep_enz"/>
</dbReference>
<dbReference type="PANTHER" id="PTHR43500:SF1">
    <property type="entry name" value="CYSTATHIONINE BETA-LYASE-RELATED"/>
    <property type="match status" value="1"/>
</dbReference>
<accession>A0A2U2DPZ7</accession>
<keyword evidence="4 8" id="KW-0456">Lyase</keyword>
<dbReference type="Gene3D" id="3.40.640.10">
    <property type="entry name" value="Type I PLP-dependent aspartate aminotransferase-like (Major domain)"/>
    <property type="match status" value="1"/>
</dbReference>
<keyword evidence="3 6" id="KW-0663">Pyridoxal phosphate</keyword>
<dbReference type="AlphaFoldDB" id="A0A2U2DPZ7"/>
<sequence length="396" mass="42529">MTSHDNSKDEAGVNTRLAHLGPSPHDFHGFVNPPVVHASTVLFPNARTMETRDQKYTYGTRGTPTTDALCDAINELEGSAGTVLVPSGLTAVTVPFLAFLSAGDHALIVDSVYFPTRHFCDTMLKRLGISVDYYDPAIGAGIETLIKPNTRLVHTEAPGSNTFEMQDIAAISAVAHRHGAVVTMDNTWATPVYFKPLDFGVDVSIHAATKYPAGHSDVLLGTVSANAATWPQLLETHGTLGICGSPDDSYQVMRGLRTMGVRLARHQESALAVASWLEGREDVARVLHPALPSFPGHDLWKRDFKGSSGIFSFVLAADSPEKFKPKAHAFLDALRYFGLGYSWGGYESLAVHVGLGDRRICKAPAEGPVLRLQIGLEDVADLKKDLDAGFAAAAAV</sequence>
<evidence type="ECO:0000256" key="7">
    <source>
        <dbReference type="RuleBase" id="RU362118"/>
    </source>
</evidence>
<dbReference type="NCBIfam" id="TIGR01324">
    <property type="entry name" value="cysta_beta_ly_B"/>
    <property type="match status" value="1"/>
</dbReference>
<dbReference type="GO" id="GO:0030170">
    <property type="term" value="F:pyridoxal phosphate binding"/>
    <property type="evidence" value="ECO:0007669"/>
    <property type="project" value="InterPro"/>
</dbReference>
<evidence type="ECO:0000256" key="5">
    <source>
        <dbReference type="ARBA" id="ARBA00047517"/>
    </source>
</evidence>
<dbReference type="InterPro" id="IPR006233">
    <property type="entry name" value="Cys_b_lyase_bac"/>
</dbReference>
<dbReference type="EMBL" id="QFBC01000006">
    <property type="protein sequence ID" value="PWE55377.1"/>
    <property type="molecule type" value="Genomic_DNA"/>
</dbReference>
<comment type="caution">
    <text evidence="8">The sequence shown here is derived from an EMBL/GenBank/DDBJ whole genome shotgun (WGS) entry which is preliminary data.</text>
</comment>
<dbReference type="GO" id="GO:0019450">
    <property type="term" value="P:L-cysteine catabolic process to pyruvate"/>
    <property type="evidence" value="ECO:0007669"/>
    <property type="project" value="TreeGrafter"/>
</dbReference>
<comment type="catalytic activity">
    <reaction evidence="5">
        <text>L,L-cystathionine + H2O = L-homocysteine + pyruvate + NH4(+)</text>
        <dbReference type="Rhea" id="RHEA:13965"/>
        <dbReference type="ChEBI" id="CHEBI:15361"/>
        <dbReference type="ChEBI" id="CHEBI:15377"/>
        <dbReference type="ChEBI" id="CHEBI:28938"/>
        <dbReference type="ChEBI" id="CHEBI:58161"/>
        <dbReference type="ChEBI" id="CHEBI:58199"/>
    </reaction>
</comment>
<proteinExistence type="inferred from homology"/>
<organism evidence="8 9">
    <name type="scientific">Metarhizobium album</name>
    <dbReference type="NCBI Taxonomy" id="2182425"/>
    <lineage>
        <taxon>Bacteria</taxon>
        <taxon>Pseudomonadati</taxon>
        <taxon>Pseudomonadota</taxon>
        <taxon>Alphaproteobacteria</taxon>
        <taxon>Hyphomicrobiales</taxon>
        <taxon>Rhizobiaceae</taxon>
        <taxon>Metarhizobium</taxon>
    </lineage>
</organism>
<protein>
    <submittedName>
        <fullName evidence="8">Cystathionine beta-lyase</fullName>
    </submittedName>
</protein>
<dbReference type="RefSeq" id="WP_109459075.1">
    <property type="nucleotide sequence ID" value="NZ_QFBC01000006.1"/>
</dbReference>
<evidence type="ECO:0000256" key="6">
    <source>
        <dbReference type="PIRSR" id="PIRSR001434-2"/>
    </source>
</evidence>
<gene>
    <name evidence="8" type="ORF">DEM27_15025</name>
</gene>
<evidence type="ECO:0000313" key="8">
    <source>
        <dbReference type="EMBL" id="PWE55377.1"/>
    </source>
</evidence>
<evidence type="ECO:0000313" key="9">
    <source>
        <dbReference type="Proteomes" id="UP000245252"/>
    </source>
</evidence>
<dbReference type="Gene3D" id="3.90.1150.10">
    <property type="entry name" value="Aspartate Aminotransferase, domain 1"/>
    <property type="match status" value="1"/>
</dbReference>